<dbReference type="Pfam" id="PF00400">
    <property type="entry name" value="WD40"/>
    <property type="match status" value="3"/>
</dbReference>
<dbReference type="GO" id="GO:0043130">
    <property type="term" value="F:ubiquitin binding"/>
    <property type="evidence" value="ECO:0007669"/>
    <property type="project" value="TreeGrafter"/>
</dbReference>
<evidence type="ECO:0000259" key="7">
    <source>
        <dbReference type="SMART" id="SM00702"/>
    </source>
</evidence>
<dbReference type="EMBL" id="BMWS01000001">
    <property type="protein sequence ID" value="GGX02802.1"/>
    <property type="molecule type" value="Genomic_DNA"/>
</dbReference>
<dbReference type="PANTHER" id="PTHR19849">
    <property type="entry name" value="PHOSPHOLIPASE A-2-ACTIVATING PROTEIN"/>
    <property type="match status" value="1"/>
</dbReference>
<evidence type="ECO:0000313" key="8">
    <source>
        <dbReference type="EMBL" id="GGX02802.1"/>
    </source>
</evidence>
<keyword evidence="6" id="KW-0560">Oxidoreductase</keyword>
<dbReference type="GO" id="GO:0016705">
    <property type="term" value="F:oxidoreductase activity, acting on paired donors, with incorporation or reduction of molecular oxygen"/>
    <property type="evidence" value="ECO:0007669"/>
    <property type="project" value="InterPro"/>
</dbReference>
<dbReference type="RefSeq" id="WP_051316733.1">
    <property type="nucleotide sequence ID" value="NZ_BMWS01000001.1"/>
</dbReference>
<keyword evidence="2" id="KW-0963">Cytoplasm</keyword>
<dbReference type="AlphaFoldDB" id="A0A918JQQ7"/>
<keyword evidence="9" id="KW-1185">Reference proteome</keyword>
<evidence type="ECO:0000256" key="1">
    <source>
        <dbReference type="ARBA" id="ARBA00001961"/>
    </source>
</evidence>
<dbReference type="SMART" id="SM00320">
    <property type="entry name" value="WD40"/>
    <property type="match status" value="4"/>
</dbReference>
<dbReference type="PANTHER" id="PTHR19849:SF0">
    <property type="entry name" value="PHOSPHOLIPASE A-2-ACTIVATING PROTEIN"/>
    <property type="match status" value="1"/>
</dbReference>
<dbReference type="GO" id="GO:0005506">
    <property type="term" value="F:iron ion binding"/>
    <property type="evidence" value="ECO:0007669"/>
    <property type="project" value="InterPro"/>
</dbReference>
<evidence type="ECO:0000256" key="6">
    <source>
        <dbReference type="ARBA" id="ARBA00023002"/>
    </source>
</evidence>
<dbReference type="InterPro" id="IPR044862">
    <property type="entry name" value="Pro_4_hyd_alph_FE2OG_OXY"/>
</dbReference>
<keyword evidence="3" id="KW-0853">WD repeat</keyword>
<comment type="caution">
    <text evidence="8">The sequence shown here is derived from an EMBL/GenBank/DDBJ whole genome shotgun (WGS) entry which is preliminary data.</text>
</comment>
<dbReference type="InterPro" id="IPR006620">
    <property type="entry name" value="Pro_4_hyd_alph"/>
</dbReference>
<gene>
    <name evidence="8" type="ORF">GCM10007384_00670</name>
</gene>
<evidence type="ECO:0000256" key="2">
    <source>
        <dbReference type="ARBA" id="ARBA00022490"/>
    </source>
</evidence>
<dbReference type="Proteomes" id="UP000601108">
    <property type="component" value="Unassembled WGS sequence"/>
</dbReference>
<dbReference type="Gene3D" id="2.130.10.10">
    <property type="entry name" value="YVTN repeat-like/Quinoprotein amine dehydrogenase"/>
    <property type="match status" value="1"/>
</dbReference>
<dbReference type="GO" id="GO:0051213">
    <property type="term" value="F:dioxygenase activity"/>
    <property type="evidence" value="ECO:0007669"/>
    <property type="project" value="UniProtKB-KW"/>
</dbReference>
<reference evidence="8 9" key="1">
    <citation type="journal article" date="2014" name="Int. J. Syst. Evol. Microbiol.">
        <title>Complete genome sequence of Corynebacterium casei LMG S-19264T (=DSM 44701T), isolated from a smear-ripened cheese.</title>
        <authorList>
            <consortium name="US DOE Joint Genome Institute (JGI-PGF)"/>
            <person name="Walter F."/>
            <person name="Albersmeier A."/>
            <person name="Kalinowski J."/>
            <person name="Ruckert C."/>
        </authorList>
    </citation>
    <scope>NUCLEOTIDE SEQUENCE [LARGE SCALE GENOMIC DNA]</scope>
    <source>
        <strain evidence="8 9">KCTC 12285</strain>
    </source>
</reference>
<sequence>MSKSTAIQNLRIIEIDNFISDEEIQTILQSRIENFESAIGHYPKYYRNNDRIVEDNPLLSSMLFNRLKDITAFKKEIKDKVIGINERIRFCKYQKDQLFSKHQDGTYYPSSTSESKFTFLLYLNGAECFEGGYTEFYTSKIDEHPIKTIIPKKGKLIIFDHKIWHKGALVTQGNKYILRSDIIIEKQNKTTHHDGYIWNLLKLNEDRFLSCGRDTKIKLWNTDLELLNTISIHSKSILKMICFNESEFISCSRDFTIKRWDLSGKIISVILFDEMILNIKIDINKNIIAVGTSGKLYVLNSDLNILKTIKIHEGWIWGLSIKSDNTIITCSEDNTVNETNIRLGVTKCIYTHDQPLFCLSTLINNIIYIGSKNGILLKFFMNTKKINKIKVHNDIIRSIICHNERIITCGEDNKVILTDKKLYKTEEMLNSDNFIQDIAILKNRIYGAGYNGVITTKKI</sequence>
<keyword evidence="5" id="KW-0223">Dioxygenase</keyword>
<evidence type="ECO:0000256" key="3">
    <source>
        <dbReference type="ARBA" id="ARBA00022574"/>
    </source>
</evidence>
<evidence type="ECO:0000256" key="5">
    <source>
        <dbReference type="ARBA" id="ARBA00022964"/>
    </source>
</evidence>
<evidence type="ECO:0000256" key="4">
    <source>
        <dbReference type="ARBA" id="ARBA00022737"/>
    </source>
</evidence>
<proteinExistence type="predicted"/>
<dbReference type="SUPFAM" id="SSF50978">
    <property type="entry name" value="WD40 repeat-like"/>
    <property type="match status" value="1"/>
</dbReference>
<protein>
    <recommendedName>
        <fullName evidence="7">Prolyl 4-hydroxylase alpha subunit domain-containing protein</fullName>
    </recommendedName>
</protein>
<dbReference type="InterPro" id="IPR036322">
    <property type="entry name" value="WD40_repeat_dom_sf"/>
</dbReference>
<evidence type="ECO:0000313" key="9">
    <source>
        <dbReference type="Proteomes" id="UP000601108"/>
    </source>
</evidence>
<dbReference type="InterPro" id="IPR015943">
    <property type="entry name" value="WD40/YVTN_repeat-like_dom_sf"/>
</dbReference>
<dbReference type="GO" id="GO:0031418">
    <property type="term" value="F:L-ascorbic acid binding"/>
    <property type="evidence" value="ECO:0007669"/>
    <property type="project" value="InterPro"/>
</dbReference>
<dbReference type="SMART" id="SM00702">
    <property type="entry name" value="P4Hc"/>
    <property type="match status" value="1"/>
</dbReference>
<name>A0A918JQQ7_9FLAO</name>
<dbReference type="SUPFAM" id="SSF51197">
    <property type="entry name" value="Clavaminate synthase-like"/>
    <property type="match status" value="1"/>
</dbReference>
<dbReference type="InterPro" id="IPR001680">
    <property type="entry name" value="WD40_rpt"/>
</dbReference>
<comment type="cofactor">
    <cofactor evidence="1">
        <name>L-ascorbate</name>
        <dbReference type="ChEBI" id="CHEBI:38290"/>
    </cofactor>
</comment>
<organism evidence="8 9">
    <name type="scientific">Aquimarina muelleri</name>
    <dbReference type="NCBI Taxonomy" id="279356"/>
    <lineage>
        <taxon>Bacteria</taxon>
        <taxon>Pseudomonadati</taxon>
        <taxon>Bacteroidota</taxon>
        <taxon>Flavobacteriia</taxon>
        <taxon>Flavobacteriales</taxon>
        <taxon>Flavobacteriaceae</taxon>
        <taxon>Aquimarina</taxon>
    </lineage>
</organism>
<dbReference type="GO" id="GO:0043161">
    <property type="term" value="P:proteasome-mediated ubiquitin-dependent protein catabolic process"/>
    <property type="evidence" value="ECO:0007669"/>
    <property type="project" value="TreeGrafter"/>
</dbReference>
<dbReference type="Gene3D" id="2.60.120.620">
    <property type="entry name" value="q2cbj1_9rhob like domain"/>
    <property type="match status" value="1"/>
</dbReference>
<keyword evidence="4" id="KW-0677">Repeat</keyword>
<dbReference type="Pfam" id="PF13640">
    <property type="entry name" value="2OG-FeII_Oxy_3"/>
    <property type="match status" value="1"/>
</dbReference>
<dbReference type="GO" id="GO:0005737">
    <property type="term" value="C:cytoplasm"/>
    <property type="evidence" value="ECO:0007669"/>
    <property type="project" value="TreeGrafter"/>
</dbReference>
<dbReference type="GO" id="GO:0010992">
    <property type="term" value="P:ubiquitin recycling"/>
    <property type="evidence" value="ECO:0007669"/>
    <property type="project" value="TreeGrafter"/>
</dbReference>
<accession>A0A918JQQ7</accession>
<feature type="domain" description="Prolyl 4-hydroxylase alpha subunit" evidence="7">
    <location>
        <begin position="10"/>
        <end position="183"/>
    </location>
</feature>